<dbReference type="Proteomes" id="UP000243459">
    <property type="component" value="Chromosome 3"/>
</dbReference>
<evidence type="ECO:0000313" key="3">
    <source>
        <dbReference type="EMBL" id="ONK73969.1"/>
    </source>
</evidence>
<feature type="compositionally biased region" description="Basic and acidic residues" evidence="1">
    <location>
        <begin position="112"/>
        <end position="150"/>
    </location>
</feature>
<dbReference type="InterPro" id="IPR035979">
    <property type="entry name" value="RBD_domain_sf"/>
</dbReference>
<feature type="compositionally biased region" description="Polar residues" evidence="1">
    <location>
        <begin position="208"/>
        <end position="224"/>
    </location>
</feature>
<dbReference type="OMA" id="SKCFVAY"/>
<keyword evidence="4" id="KW-1185">Reference proteome</keyword>
<feature type="region of interest" description="Disordered" evidence="1">
    <location>
        <begin position="304"/>
        <end position="326"/>
    </location>
</feature>
<dbReference type="GO" id="GO:0003676">
    <property type="term" value="F:nucleic acid binding"/>
    <property type="evidence" value="ECO:0007669"/>
    <property type="project" value="InterPro"/>
</dbReference>
<evidence type="ECO:0000256" key="1">
    <source>
        <dbReference type="SAM" id="MobiDB-lite"/>
    </source>
</evidence>
<dbReference type="AlphaFoldDB" id="A0A5P1FAY5"/>
<accession>A0A5P1FAY5</accession>
<feature type="region of interest" description="Disordered" evidence="1">
    <location>
        <begin position="205"/>
        <end position="246"/>
    </location>
</feature>
<dbReference type="Gramene" id="ONK73969">
    <property type="protein sequence ID" value="ONK73969"/>
    <property type="gene ID" value="A4U43_C03F1450"/>
</dbReference>
<gene>
    <name evidence="3" type="ORF">A4U43_C03F1450</name>
</gene>
<dbReference type="CDD" id="cd12432">
    <property type="entry name" value="RRM_ACINU"/>
    <property type="match status" value="1"/>
</dbReference>
<proteinExistence type="predicted"/>
<feature type="compositionally biased region" description="Basic and acidic residues" evidence="1">
    <location>
        <begin position="382"/>
        <end position="406"/>
    </location>
</feature>
<feature type="compositionally biased region" description="Basic and acidic residues" evidence="1">
    <location>
        <begin position="421"/>
        <end position="446"/>
    </location>
</feature>
<feature type="region of interest" description="Disordered" evidence="1">
    <location>
        <begin position="600"/>
        <end position="666"/>
    </location>
</feature>
<feature type="compositionally biased region" description="Basic and acidic residues" evidence="1">
    <location>
        <begin position="232"/>
        <end position="246"/>
    </location>
</feature>
<dbReference type="InterPro" id="IPR032552">
    <property type="entry name" value="RSB_motif"/>
</dbReference>
<dbReference type="Pfam" id="PF16294">
    <property type="entry name" value="RSB_motif"/>
    <property type="match status" value="1"/>
</dbReference>
<dbReference type="InterPro" id="IPR003034">
    <property type="entry name" value="SAP_dom"/>
</dbReference>
<dbReference type="InterPro" id="IPR034257">
    <property type="entry name" value="Acinus_RRM"/>
</dbReference>
<feature type="region of interest" description="Disordered" evidence="1">
    <location>
        <begin position="354"/>
        <end position="467"/>
    </location>
</feature>
<feature type="compositionally biased region" description="Basic and acidic residues" evidence="1">
    <location>
        <begin position="91"/>
        <end position="100"/>
    </location>
</feature>
<dbReference type="Gene3D" id="3.30.70.330">
    <property type="match status" value="1"/>
</dbReference>
<dbReference type="InterPro" id="IPR036361">
    <property type="entry name" value="SAP_dom_sf"/>
</dbReference>
<sequence length="701" mass="77826">MSSPYSVLNNRPVDQWKVTELREELRRRRLKTNGLKEELVKRLDGALRLEMEEAEKEELGNESIPDNDLVHEVDKEELEKPALAESIAEPIEDKVDKEKAAPPPAESNAELVEDKAEPMEGNAERVEDKAEPMEDKAEPVEGKVEEERLAGPEFSAKPITDKNDQAVNDSAMTENIDRTGDVGEDIKEHDQKEVGHSTLDAVLEHTTDNTLPKENVRTDSQTGVGQLESIDQDVKNKDSKPAAEDVKLTVSEPTNQVSEVSPDLGFQVRSKSISTDSVSINEKNELKDNLNTNNVNLELEVVKPEMVQPSSSDVPNISGDSHPLEDDKVMVDNQASLEEAGDLTCATDMELCKKMEGVDGESPEKLNLDRSSGDESMEEDVLESKQIESKNNSEEGEKKEDIKEDMSQVAQAIDAVAGGFSHEEKFRVSEEEIKPTAGTEKRKAEAQEAVSTNNEPKRQRRWTSDTAKAPELQTSYVTTSTPKDVFQPALRKSFSRSDSSLSADMPKERIVPPSQKPATTSLRIDHFLRPFTLKAVQELLAKTGTVVDFWMDQIKTHCYVTYSSVDEATATRNALYNLQWPTNGGRLLVAEFVEPQEVKTRLEAPPQTPAPMKPSPTTPTAAPFQRQAQAPVPSRPNNLTLSNPPPARERLPPPPPLPKKPEPPIMTLDDLFKKTKATPRIYYLPLSEEQVAAKLQAEQGK</sequence>
<dbReference type="EMBL" id="CM007383">
    <property type="protein sequence ID" value="ONK73969.1"/>
    <property type="molecule type" value="Genomic_DNA"/>
</dbReference>
<feature type="domain" description="SAP" evidence="2">
    <location>
        <begin position="13"/>
        <end position="47"/>
    </location>
</feature>
<feature type="region of interest" description="Disordered" evidence="1">
    <location>
        <begin position="497"/>
        <end position="517"/>
    </location>
</feature>
<dbReference type="SUPFAM" id="SSF54928">
    <property type="entry name" value="RNA-binding domain, RBD"/>
    <property type="match status" value="1"/>
</dbReference>
<name>A0A5P1FAY5_ASPOF</name>
<dbReference type="PANTHER" id="PTHR47031">
    <property type="entry name" value="SAP DNA-BINDING DOMAIN-CONTAINING PROTEIN"/>
    <property type="match status" value="1"/>
</dbReference>
<dbReference type="Pfam" id="PF02037">
    <property type="entry name" value="SAP"/>
    <property type="match status" value="1"/>
</dbReference>
<dbReference type="Gene3D" id="1.10.720.30">
    <property type="entry name" value="SAP domain"/>
    <property type="match status" value="1"/>
</dbReference>
<dbReference type="PANTHER" id="PTHR47031:SF3">
    <property type="entry name" value="SAP DOMAIN-CONTAINING PROTEIN"/>
    <property type="match status" value="1"/>
</dbReference>
<dbReference type="SUPFAM" id="SSF68906">
    <property type="entry name" value="SAP domain"/>
    <property type="match status" value="1"/>
</dbReference>
<evidence type="ECO:0000313" key="4">
    <source>
        <dbReference type="Proteomes" id="UP000243459"/>
    </source>
</evidence>
<protein>
    <recommendedName>
        <fullName evidence="2">SAP domain-containing protein</fullName>
    </recommendedName>
</protein>
<dbReference type="InterPro" id="IPR012677">
    <property type="entry name" value="Nucleotide-bd_a/b_plait_sf"/>
</dbReference>
<feature type="compositionally biased region" description="Pro residues" evidence="1">
    <location>
        <begin position="606"/>
        <end position="617"/>
    </location>
</feature>
<dbReference type="SMART" id="SM00513">
    <property type="entry name" value="SAP"/>
    <property type="match status" value="1"/>
</dbReference>
<reference evidence="4" key="1">
    <citation type="journal article" date="2017" name="Nat. Commun.">
        <title>The asparagus genome sheds light on the origin and evolution of a young Y chromosome.</title>
        <authorList>
            <person name="Harkess A."/>
            <person name="Zhou J."/>
            <person name="Xu C."/>
            <person name="Bowers J.E."/>
            <person name="Van der Hulst R."/>
            <person name="Ayyampalayam S."/>
            <person name="Mercati F."/>
            <person name="Riccardi P."/>
            <person name="McKain M.R."/>
            <person name="Kakrana A."/>
            <person name="Tang H."/>
            <person name="Ray J."/>
            <person name="Groenendijk J."/>
            <person name="Arikit S."/>
            <person name="Mathioni S.M."/>
            <person name="Nakano M."/>
            <person name="Shan H."/>
            <person name="Telgmann-Rauber A."/>
            <person name="Kanno A."/>
            <person name="Yue Z."/>
            <person name="Chen H."/>
            <person name="Li W."/>
            <person name="Chen Y."/>
            <person name="Xu X."/>
            <person name="Zhang Y."/>
            <person name="Luo S."/>
            <person name="Chen H."/>
            <person name="Gao J."/>
            <person name="Mao Z."/>
            <person name="Pires J.C."/>
            <person name="Luo M."/>
            <person name="Kudrna D."/>
            <person name="Wing R.A."/>
            <person name="Meyers B.C."/>
            <person name="Yi K."/>
            <person name="Kong H."/>
            <person name="Lavrijsen P."/>
            <person name="Sunseri F."/>
            <person name="Falavigna A."/>
            <person name="Ye Y."/>
            <person name="Leebens-Mack J.H."/>
            <person name="Chen G."/>
        </authorList>
    </citation>
    <scope>NUCLEOTIDE SEQUENCE [LARGE SCALE GENOMIC DNA]</scope>
    <source>
        <strain evidence="4">cv. DH0086</strain>
    </source>
</reference>
<dbReference type="PROSITE" id="PS50800">
    <property type="entry name" value="SAP"/>
    <property type="match status" value="1"/>
</dbReference>
<evidence type="ECO:0000259" key="2">
    <source>
        <dbReference type="PROSITE" id="PS50800"/>
    </source>
</evidence>
<organism evidence="3 4">
    <name type="scientific">Asparagus officinalis</name>
    <name type="common">Garden asparagus</name>
    <dbReference type="NCBI Taxonomy" id="4686"/>
    <lineage>
        <taxon>Eukaryota</taxon>
        <taxon>Viridiplantae</taxon>
        <taxon>Streptophyta</taxon>
        <taxon>Embryophyta</taxon>
        <taxon>Tracheophyta</taxon>
        <taxon>Spermatophyta</taxon>
        <taxon>Magnoliopsida</taxon>
        <taxon>Liliopsida</taxon>
        <taxon>Asparagales</taxon>
        <taxon>Asparagaceae</taxon>
        <taxon>Asparagoideae</taxon>
        <taxon>Asparagus</taxon>
    </lineage>
</organism>
<feature type="compositionally biased region" description="Polar residues" evidence="1">
    <location>
        <begin position="308"/>
        <end position="319"/>
    </location>
</feature>
<feature type="compositionally biased region" description="Basic and acidic residues" evidence="1">
    <location>
        <begin position="354"/>
        <end position="373"/>
    </location>
</feature>
<feature type="region of interest" description="Disordered" evidence="1">
    <location>
        <begin position="76"/>
        <end position="183"/>
    </location>
</feature>